<protein>
    <recommendedName>
        <fullName evidence="6">Zn(2)-C6 fungal-type domain-containing protein</fullName>
    </recommendedName>
</protein>
<keyword evidence="4" id="KW-0539">Nucleus</keyword>
<dbReference type="CDD" id="cd12148">
    <property type="entry name" value="fungal_TF_MHR"/>
    <property type="match status" value="1"/>
</dbReference>
<feature type="region of interest" description="Disordered" evidence="5">
    <location>
        <begin position="100"/>
        <end position="121"/>
    </location>
</feature>
<dbReference type="PANTHER" id="PTHR47654">
    <property type="entry name" value="ZN(II)2CYS6 TRANSCRIPTION FACTOR (EUROFUNG)-RELATED"/>
    <property type="match status" value="1"/>
</dbReference>
<dbReference type="PROSITE" id="PS00463">
    <property type="entry name" value="ZN2_CY6_FUNGAL_1"/>
    <property type="match status" value="1"/>
</dbReference>
<evidence type="ECO:0000256" key="4">
    <source>
        <dbReference type="ARBA" id="ARBA00023242"/>
    </source>
</evidence>
<dbReference type="AlphaFoldDB" id="A0AAD4CAX5"/>
<dbReference type="Pfam" id="PF00172">
    <property type="entry name" value="Zn_clus"/>
    <property type="match status" value="1"/>
</dbReference>
<dbReference type="Proteomes" id="UP001194746">
    <property type="component" value="Unassembled WGS sequence"/>
</dbReference>
<name>A0AAD4CAX5_ASPNN</name>
<evidence type="ECO:0000313" key="8">
    <source>
        <dbReference type="Proteomes" id="UP001194746"/>
    </source>
</evidence>
<evidence type="ECO:0000256" key="1">
    <source>
        <dbReference type="ARBA" id="ARBA00023015"/>
    </source>
</evidence>
<evidence type="ECO:0000256" key="5">
    <source>
        <dbReference type="SAM" id="MobiDB-lite"/>
    </source>
</evidence>
<dbReference type="PANTHER" id="PTHR47654:SF1">
    <property type="entry name" value="ZN(II)2CYS6 TRANSCRIPTION FACTOR (EUROFUNG)"/>
    <property type="match status" value="1"/>
</dbReference>
<evidence type="ECO:0000256" key="3">
    <source>
        <dbReference type="ARBA" id="ARBA00023163"/>
    </source>
</evidence>
<gene>
    <name evidence="7" type="ORF">FE257_004878</name>
</gene>
<dbReference type="EMBL" id="VCAU01000202">
    <property type="protein sequence ID" value="KAF9882922.1"/>
    <property type="molecule type" value="Genomic_DNA"/>
</dbReference>
<evidence type="ECO:0000259" key="6">
    <source>
        <dbReference type="PROSITE" id="PS50048"/>
    </source>
</evidence>
<evidence type="ECO:0000256" key="2">
    <source>
        <dbReference type="ARBA" id="ARBA00023125"/>
    </source>
</evidence>
<dbReference type="GO" id="GO:0008270">
    <property type="term" value="F:zinc ion binding"/>
    <property type="evidence" value="ECO:0007669"/>
    <property type="project" value="InterPro"/>
</dbReference>
<organism evidence="7 8">
    <name type="scientific">Aspergillus nanangensis</name>
    <dbReference type="NCBI Taxonomy" id="2582783"/>
    <lineage>
        <taxon>Eukaryota</taxon>
        <taxon>Fungi</taxon>
        <taxon>Dikarya</taxon>
        <taxon>Ascomycota</taxon>
        <taxon>Pezizomycotina</taxon>
        <taxon>Eurotiomycetes</taxon>
        <taxon>Eurotiomycetidae</taxon>
        <taxon>Eurotiales</taxon>
        <taxon>Aspergillaceae</taxon>
        <taxon>Aspergillus</taxon>
        <taxon>Aspergillus subgen. Circumdati</taxon>
    </lineage>
</organism>
<dbReference type="SUPFAM" id="SSF57701">
    <property type="entry name" value="Zn2/Cys6 DNA-binding domain"/>
    <property type="match status" value="1"/>
</dbReference>
<proteinExistence type="predicted"/>
<reference evidence="7" key="1">
    <citation type="journal article" date="2019" name="Beilstein J. Org. Chem.">
        <title>Nanangenines: drimane sesquiterpenoids as the dominant metabolite cohort of a novel Australian fungus, Aspergillus nanangensis.</title>
        <authorList>
            <person name="Lacey H.J."/>
            <person name="Gilchrist C.L.M."/>
            <person name="Crombie A."/>
            <person name="Kalaitzis J.A."/>
            <person name="Vuong D."/>
            <person name="Rutledge P.J."/>
            <person name="Turner P."/>
            <person name="Pitt J.I."/>
            <person name="Lacey E."/>
            <person name="Chooi Y.H."/>
            <person name="Piggott A.M."/>
        </authorList>
    </citation>
    <scope>NUCLEOTIDE SEQUENCE</scope>
    <source>
        <strain evidence="7">MST-FP2251</strain>
    </source>
</reference>
<dbReference type="GO" id="GO:0003677">
    <property type="term" value="F:DNA binding"/>
    <property type="evidence" value="ECO:0007669"/>
    <property type="project" value="UniProtKB-KW"/>
</dbReference>
<dbReference type="InterPro" id="IPR036864">
    <property type="entry name" value="Zn2-C6_fun-type_DNA-bd_sf"/>
</dbReference>
<dbReference type="Gene3D" id="4.10.240.10">
    <property type="entry name" value="Zn(2)-C6 fungal-type DNA-binding domain"/>
    <property type="match status" value="1"/>
</dbReference>
<dbReference type="PROSITE" id="PS50048">
    <property type="entry name" value="ZN2_CY6_FUNGAL_2"/>
    <property type="match status" value="1"/>
</dbReference>
<dbReference type="GO" id="GO:0000981">
    <property type="term" value="F:DNA-binding transcription factor activity, RNA polymerase II-specific"/>
    <property type="evidence" value="ECO:0007669"/>
    <property type="project" value="InterPro"/>
</dbReference>
<dbReference type="GO" id="GO:0009893">
    <property type="term" value="P:positive regulation of metabolic process"/>
    <property type="evidence" value="ECO:0007669"/>
    <property type="project" value="UniProtKB-ARBA"/>
</dbReference>
<keyword evidence="8" id="KW-1185">Reference proteome</keyword>
<dbReference type="CDD" id="cd00067">
    <property type="entry name" value="GAL4"/>
    <property type="match status" value="1"/>
</dbReference>
<sequence>MDGHPTARTPRACEPCREQKAKCSGDYPTCKRCHSAGACCFYGLTKRQMLDRKLLELENQVRTFRLLLRDIQPKLDAGLARRVEEALNNSTAIDEEYPDNKKLFVSPPDSTKSGPDPIGASYKCQEPSTGFTEEDFNRDIKSQATGFLGEHSGMLWLYRLGKELEQDHSVLGAVGSVSVGQQRTRWDSVTSVNYSVDDVDLPINWRIDVLQVPPRRIADILIDHYFRIVHPCFPIVSKALFTRQYGSFYSSPNVRPGKRWLAILNLIFATASRSPLPLPFEDEKVWGGEGDVQYGATHTKPLKLTGSSGAKESCQSVYRKKDIPANTSLYFLYFVELTLLMKETIESLYAPATANEPWLKLEATIISINARLDEWKLQLPSEFQFGNIEISQPYIRQQISLEFRFYSTKILLLQPCLRRSRKYATSDSSKSLADLCVESACLMLHLLPQLPDAAWLYNISPWWYRSNRRRRVAAKRTADELLFYRGMLNGLFRVIRAEDESLGSRLVQIIKNDTPMRQVREAIDEFLRLTAGTEEPEF</sequence>
<reference evidence="7" key="2">
    <citation type="submission" date="2020-02" db="EMBL/GenBank/DDBJ databases">
        <authorList>
            <person name="Gilchrist C.L.M."/>
            <person name="Chooi Y.-H."/>
        </authorList>
    </citation>
    <scope>NUCLEOTIDE SEQUENCE</scope>
    <source>
        <strain evidence="7">MST-FP2251</strain>
    </source>
</reference>
<comment type="caution">
    <text evidence="7">The sequence shown here is derived from an EMBL/GenBank/DDBJ whole genome shotgun (WGS) entry which is preliminary data.</text>
</comment>
<keyword evidence="1" id="KW-0805">Transcription regulation</keyword>
<dbReference type="InterPro" id="IPR001138">
    <property type="entry name" value="Zn2Cys6_DnaBD"/>
</dbReference>
<accession>A0AAD4CAX5</accession>
<feature type="non-terminal residue" evidence="7">
    <location>
        <position position="1"/>
    </location>
</feature>
<keyword evidence="2" id="KW-0238">DNA-binding</keyword>
<feature type="domain" description="Zn(2)-C6 fungal-type" evidence="6">
    <location>
        <begin position="12"/>
        <end position="42"/>
    </location>
</feature>
<keyword evidence="3" id="KW-0804">Transcription</keyword>
<evidence type="ECO:0000313" key="7">
    <source>
        <dbReference type="EMBL" id="KAF9882922.1"/>
    </source>
</evidence>
<dbReference type="InterPro" id="IPR053230">
    <property type="entry name" value="Trans_reg_galc"/>
</dbReference>